<dbReference type="Gene3D" id="2.170.150.20">
    <property type="entry name" value="Peptide methionine sulfoxide reductase"/>
    <property type="match status" value="1"/>
</dbReference>
<reference evidence="1 2" key="1">
    <citation type="journal article" date="2014" name="Agronomy (Basel)">
        <title>A Draft Genome Sequence for Ensete ventricosum, the Drought-Tolerant Tree Against Hunger.</title>
        <authorList>
            <person name="Harrison J."/>
            <person name="Moore K.A."/>
            <person name="Paszkiewicz K."/>
            <person name="Jones T."/>
            <person name="Grant M."/>
            <person name="Ambacheew D."/>
            <person name="Muzemil S."/>
            <person name="Studholme D.J."/>
        </authorList>
    </citation>
    <scope>NUCLEOTIDE SEQUENCE [LARGE SCALE GENOMIC DNA]</scope>
</reference>
<comment type="caution">
    <text evidence="1">The sequence shown here is derived from an EMBL/GenBank/DDBJ whole genome shotgun (WGS) entry which is preliminary data.</text>
</comment>
<gene>
    <name evidence="1" type="ORF">B296_00036138</name>
</gene>
<evidence type="ECO:0008006" key="3">
    <source>
        <dbReference type="Google" id="ProtNLM"/>
    </source>
</evidence>
<accession>A0A427A3K1</accession>
<evidence type="ECO:0000313" key="1">
    <source>
        <dbReference type="EMBL" id="RRT70825.1"/>
    </source>
</evidence>
<organism evidence="1 2">
    <name type="scientific">Ensete ventricosum</name>
    <name type="common">Abyssinian banana</name>
    <name type="synonym">Musa ensete</name>
    <dbReference type="NCBI Taxonomy" id="4639"/>
    <lineage>
        <taxon>Eukaryota</taxon>
        <taxon>Viridiplantae</taxon>
        <taxon>Streptophyta</taxon>
        <taxon>Embryophyta</taxon>
        <taxon>Tracheophyta</taxon>
        <taxon>Spermatophyta</taxon>
        <taxon>Magnoliopsida</taxon>
        <taxon>Liliopsida</taxon>
        <taxon>Zingiberales</taxon>
        <taxon>Musaceae</taxon>
        <taxon>Ensete</taxon>
    </lineage>
</organism>
<protein>
    <recommendedName>
        <fullName evidence="3">MsrB domain-containing protein</fullName>
    </recommendedName>
</protein>
<evidence type="ECO:0000313" key="2">
    <source>
        <dbReference type="Proteomes" id="UP000287651"/>
    </source>
</evidence>
<dbReference type="Proteomes" id="UP000287651">
    <property type="component" value="Unassembled WGS sequence"/>
</dbReference>
<sequence>MGVVAPQLIRNAFPRHPPSISLSAAFAPISPPARVPVHVRSFKNPLSHSSPRTPYKTTLKVHPFPLVPPSRLIGVVMASSGPVQKSEEEWQAILSPEQFRILRLKGTEEQSQAQQGSWLQLKPLAQSNQGRLAVAAAAATLRHFLTAFSLTCGGGGSGGIYAVRSRLCSDSFAADESQGAGSGFGSGEDGMKLWNPGARGSSCRVQGVHLEKLHRDAEGESARDGRPACARCPILGSPHEWKGKGGKITLFLVLTSPLM</sequence>
<name>A0A427A3K1_ENSVE</name>
<dbReference type="AlphaFoldDB" id="A0A427A3K1"/>
<dbReference type="EMBL" id="AMZH03003893">
    <property type="protein sequence ID" value="RRT70825.1"/>
    <property type="molecule type" value="Genomic_DNA"/>
</dbReference>
<proteinExistence type="predicted"/>